<reference evidence="1" key="1">
    <citation type="journal article" date="2014" name="Int. J. Syst. Evol. Microbiol.">
        <title>Complete genome sequence of Corynebacterium casei LMG S-19264T (=DSM 44701T), isolated from a smear-ripened cheese.</title>
        <authorList>
            <consortium name="US DOE Joint Genome Institute (JGI-PGF)"/>
            <person name="Walter F."/>
            <person name="Albersmeier A."/>
            <person name="Kalinowski J."/>
            <person name="Ruckert C."/>
        </authorList>
    </citation>
    <scope>NUCLEOTIDE SEQUENCE</scope>
    <source>
        <strain evidence="1">CGMCC 1.12785</strain>
    </source>
</reference>
<dbReference type="EMBL" id="BMFY01000007">
    <property type="protein sequence ID" value="GGA15926.1"/>
    <property type="molecule type" value="Genomic_DNA"/>
</dbReference>
<evidence type="ECO:0000313" key="2">
    <source>
        <dbReference type="Proteomes" id="UP000616114"/>
    </source>
</evidence>
<gene>
    <name evidence="1" type="ORF">GCM10011333_18670</name>
</gene>
<proteinExistence type="predicted"/>
<dbReference type="Proteomes" id="UP000616114">
    <property type="component" value="Unassembled WGS sequence"/>
</dbReference>
<evidence type="ECO:0000313" key="1">
    <source>
        <dbReference type="EMBL" id="GGA15926.1"/>
    </source>
</evidence>
<name>A0A8J2TYB6_9MICO</name>
<dbReference type="RefSeq" id="WP_188550643.1">
    <property type="nucleotide sequence ID" value="NZ_BMFY01000007.1"/>
</dbReference>
<accession>A0A8J2TYB6</accession>
<keyword evidence="2" id="KW-1185">Reference proteome</keyword>
<comment type="caution">
    <text evidence="1">The sequence shown here is derived from an EMBL/GenBank/DDBJ whole genome shotgun (WGS) entry which is preliminary data.</text>
</comment>
<protein>
    <submittedName>
        <fullName evidence="1">Uncharacterized protein</fullName>
    </submittedName>
</protein>
<organism evidence="1 2">
    <name type="scientific">Sediminivirga luteola</name>
    <dbReference type="NCBI Taxonomy" id="1774748"/>
    <lineage>
        <taxon>Bacteria</taxon>
        <taxon>Bacillati</taxon>
        <taxon>Actinomycetota</taxon>
        <taxon>Actinomycetes</taxon>
        <taxon>Micrococcales</taxon>
        <taxon>Brevibacteriaceae</taxon>
        <taxon>Sediminivirga</taxon>
    </lineage>
</organism>
<dbReference type="AlphaFoldDB" id="A0A8J2TYB6"/>
<sequence>MTRATGPDRGAGTAALNPVLWTEREPVRLARDQDEVQAFAPLLEYQSPADDGLPHGGWIGVLPRWPFERPQPNALDELLGDQELRVLVAYSAAHPMVPPTIYSLDPEPSIWEQTQSAWHVAPGGSLCLLQSDGGWQPEASLTELLAKASGWRIEYALMKAGVINEMSVHGIVSDPSHDHLIDRAIQRAAPTPDPTEAGDTDVSP</sequence>
<reference evidence="1" key="2">
    <citation type="submission" date="2020-09" db="EMBL/GenBank/DDBJ databases">
        <authorList>
            <person name="Sun Q."/>
            <person name="Zhou Y."/>
        </authorList>
    </citation>
    <scope>NUCLEOTIDE SEQUENCE</scope>
    <source>
        <strain evidence="1">CGMCC 1.12785</strain>
    </source>
</reference>